<dbReference type="Pfam" id="PF00153">
    <property type="entry name" value="Mito_carr"/>
    <property type="match status" value="3"/>
</dbReference>
<dbReference type="PRINTS" id="PR00926">
    <property type="entry name" value="MITOCARRIER"/>
</dbReference>
<keyword evidence="7" id="KW-0496">Mitochondrion</keyword>
<comment type="subcellular location">
    <subcellularLocation>
        <location evidence="1">Mitochondrion membrane</location>
        <topology evidence="1">Multi-pass membrane protein</topology>
    </subcellularLocation>
</comment>
<feature type="repeat" description="Solcar" evidence="13">
    <location>
        <begin position="113"/>
        <end position="200"/>
    </location>
</feature>
<name>A0AAW1UME7_9CUCU</name>
<evidence type="ECO:0000256" key="10">
    <source>
        <dbReference type="ARBA" id="ARBA00040836"/>
    </source>
</evidence>
<dbReference type="AlphaFoldDB" id="A0AAW1UME7"/>
<dbReference type="SUPFAM" id="SSF103506">
    <property type="entry name" value="Mitochondrial carrier"/>
    <property type="match status" value="1"/>
</dbReference>
<gene>
    <name evidence="15" type="ORF">WA026_013275</name>
</gene>
<comment type="catalytic activity">
    <reaction evidence="12">
        <text>thiamine phosphate(out) + thiamine diphosphate(in) = thiamine phosphate(in) + thiamine diphosphate(out)</text>
        <dbReference type="Rhea" id="RHEA:73383"/>
        <dbReference type="ChEBI" id="CHEBI:37575"/>
        <dbReference type="ChEBI" id="CHEBI:58937"/>
    </reaction>
</comment>
<evidence type="ECO:0000256" key="1">
    <source>
        <dbReference type="ARBA" id="ARBA00004225"/>
    </source>
</evidence>
<dbReference type="InterPro" id="IPR002067">
    <property type="entry name" value="MCP"/>
</dbReference>
<evidence type="ECO:0000256" key="3">
    <source>
        <dbReference type="ARBA" id="ARBA00022448"/>
    </source>
</evidence>
<evidence type="ECO:0000256" key="13">
    <source>
        <dbReference type="PROSITE-ProRule" id="PRU00282"/>
    </source>
</evidence>
<evidence type="ECO:0000256" key="5">
    <source>
        <dbReference type="ARBA" id="ARBA00022737"/>
    </source>
</evidence>
<dbReference type="GO" id="GO:0090422">
    <property type="term" value="F:thiamine pyrophosphate transmembrane transporter activity"/>
    <property type="evidence" value="ECO:0007669"/>
    <property type="project" value="UniProtKB-ARBA"/>
</dbReference>
<evidence type="ECO:0000256" key="14">
    <source>
        <dbReference type="RuleBase" id="RU000488"/>
    </source>
</evidence>
<protein>
    <recommendedName>
        <fullName evidence="10">Mitochondrial thiamine pyrophosphate carrier</fullName>
    </recommendedName>
    <alternativeName>
        <fullName evidence="11">Solute carrier family 25 member 19</fullName>
    </alternativeName>
</protein>
<accession>A0AAW1UME7</accession>
<dbReference type="Gene3D" id="1.50.40.10">
    <property type="entry name" value="Mitochondrial carrier domain"/>
    <property type="match status" value="1"/>
</dbReference>
<evidence type="ECO:0000256" key="6">
    <source>
        <dbReference type="ARBA" id="ARBA00022989"/>
    </source>
</evidence>
<keyword evidence="5" id="KW-0677">Repeat</keyword>
<evidence type="ECO:0000256" key="8">
    <source>
        <dbReference type="ARBA" id="ARBA00023136"/>
    </source>
</evidence>
<dbReference type="InterPro" id="IPR044712">
    <property type="entry name" value="SLC25A32-like"/>
</dbReference>
<evidence type="ECO:0000313" key="16">
    <source>
        <dbReference type="Proteomes" id="UP001431783"/>
    </source>
</evidence>
<evidence type="ECO:0000256" key="9">
    <source>
        <dbReference type="ARBA" id="ARBA00037549"/>
    </source>
</evidence>
<dbReference type="InterPro" id="IPR023395">
    <property type="entry name" value="MCP_dom_sf"/>
</dbReference>
<evidence type="ECO:0000256" key="12">
    <source>
        <dbReference type="ARBA" id="ARBA00050799"/>
    </source>
</evidence>
<keyword evidence="6" id="KW-1133">Transmembrane helix</keyword>
<keyword evidence="3 14" id="KW-0813">Transport</keyword>
<dbReference type="InterPro" id="IPR018108">
    <property type="entry name" value="MCP_transmembrane"/>
</dbReference>
<feature type="repeat" description="Solcar" evidence="13">
    <location>
        <begin position="210"/>
        <end position="304"/>
    </location>
</feature>
<dbReference type="GO" id="GO:0015215">
    <property type="term" value="F:nucleotide transmembrane transporter activity"/>
    <property type="evidence" value="ECO:0007669"/>
    <property type="project" value="UniProtKB-ARBA"/>
</dbReference>
<keyword evidence="16" id="KW-1185">Reference proteome</keyword>
<dbReference type="FunFam" id="1.50.40.10:FF:000011">
    <property type="entry name" value="Mitochondrial thiamine pyrophosphate carrier 1"/>
    <property type="match status" value="1"/>
</dbReference>
<comment type="similarity">
    <text evidence="2 14">Belongs to the mitochondrial carrier (TC 2.A.29) family.</text>
</comment>
<keyword evidence="4 13" id="KW-0812">Transmembrane</keyword>
<dbReference type="GO" id="GO:0031966">
    <property type="term" value="C:mitochondrial membrane"/>
    <property type="evidence" value="ECO:0007669"/>
    <property type="project" value="UniProtKB-SubCell"/>
</dbReference>
<comment type="function">
    <text evidence="9">Mitochondrial transporter mediating uptake of thiamine diphosphate into mitochondria. It is not clear if the antiporter activity is affected by the membrane potential or by the proton electrochemical gradient.</text>
</comment>
<keyword evidence="8 13" id="KW-0472">Membrane</keyword>
<sequence length="311" mass="34969">MVGYDPNKNLKEVDYMFAGSASGCITRLICQPLDVLKIRFQLQVEPIMKNSTTKSKYQSIFQATTLILREEGVQALWKGHNPGQLLSITYGLAQFTSFEILTKHASLLGVGRDWNSVNFTCGTISGCFATLMSFPFDVVRTRLVAQSEKQRIYRGITHAFTQIVKQEGPMVLFRGVLPTFLQVGPHAGAQFMFYKMFDNLYKNIFESEKNTFTRSATAGSLAGFFAKIVVFPLDLVKKRLQIQGFNRGKMFGENFVCDGLISCLQKIYMTEGYKGYFKGLNAGLLKAVATSALHFSSYEMVCEAIHIYRMT</sequence>
<evidence type="ECO:0000256" key="7">
    <source>
        <dbReference type="ARBA" id="ARBA00023128"/>
    </source>
</evidence>
<dbReference type="PANTHER" id="PTHR45683">
    <property type="entry name" value="MITOCHONDRIAL NICOTINAMIDE ADENINE DINUCLEOTIDE TRANSPORTER 1-RELATED-RELATED"/>
    <property type="match status" value="1"/>
</dbReference>
<comment type="caution">
    <text evidence="15">The sequence shown here is derived from an EMBL/GenBank/DDBJ whole genome shotgun (WGS) entry which is preliminary data.</text>
</comment>
<evidence type="ECO:0000256" key="4">
    <source>
        <dbReference type="ARBA" id="ARBA00022692"/>
    </source>
</evidence>
<evidence type="ECO:0000256" key="11">
    <source>
        <dbReference type="ARBA" id="ARBA00041879"/>
    </source>
</evidence>
<evidence type="ECO:0000256" key="2">
    <source>
        <dbReference type="ARBA" id="ARBA00006375"/>
    </source>
</evidence>
<reference evidence="15 16" key="1">
    <citation type="submission" date="2023-03" db="EMBL/GenBank/DDBJ databases">
        <title>Genome insight into feeding habits of ladybird beetles.</title>
        <authorList>
            <person name="Li H.-S."/>
            <person name="Huang Y.-H."/>
            <person name="Pang H."/>
        </authorList>
    </citation>
    <scope>NUCLEOTIDE SEQUENCE [LARGE SCALE GENOMIC DNA]</scope>
    <source>
        <strain evidence="15">SYSU_2023b</strain>
        <tissue evidence="15">Whole body</tissue>
    </source>
</reference>
<feature type="repeat" description="Solcar" evidence="13">
    <location>
        <begin position="10"/>
        <end position="104"/>
    </location>
</feature>
<evidence type="ECO:0000313" key="15">
    <source>
        <dbReference type="EMBL" id="KAK9880951.1"/>
    </source>
</evidence>
<dbReference type="PROSITE" id="PS50920">
    <property type="entry name" value="SOLCAR"/>
    <property type="match status" value="3"/>
</dbReference>
<proteinExistence type="inferred from homology"/>
<organism evidence="15 16">
    <name type="scientific">Henosepilachna vigintioctopunctata</name>
    <dbReference type="NCBI Taxonomy" id="420089"/>
    <lineage>
        <taxon>Eukaryota</taxon>
        <taxon>Metazoa</taxon>
        <taxon>Ecdysozoa</taxon>
        <taxon>Arthropoda</taxon>
        <taxon>Hexapoda</taxon>
        <taxon>Insecta</taxon>
        <taxon>Pterygota</taxon>
        <taxon>Neoptera</taxon>
        <taxon>Endopterygota</taxon>
        <taxon>Coleoptera</taxon>
        <taxon>Polyphaga</taxon>
        <taxon>Cucujiformia</taxon>
        <taxon>Coccinelloidea</taxon>
        <taxon>Coccinellidae</taxon>
        <taxon>Epilachninae</taxon>
        <taxon>Epilachnini</taxon>
        <taxon>Henosepilachna</taxon>
    </lineage>
</organism>
<dbReference type="EMBL" id="JARQZJ010000066">
    <property type="protein sequence ID" value="KAK9880951.1"/>
    <property type="molecule type" value="Genomic_DNA"/>
</dbReference>
<dbReference type="Proteomes" id="UP001431783">
    <property type="component" value="Unassembled WGS sequence"/>
</dbReference>